<evidence type="ECO:0000256" key="3">
    <source>
        <dbReference type="ARBA" id="ARBA00022553"/>
    </source>
</evidence>
<dbReference type="Pfam" id="PF00501">
    <property type="entry name" value="AMP-binding"/>
    <property type="match status" value="1"/>
</dbReference>
<dbReference type="GO" id="GO:0005737">
    <property type="term" value="C:cytoplasm"/>
    <property type="evidence" value="ECO:0007669"/>
    <property type="project" value="TreeGrafter"/>
</dbReference>
<dbReference type="Gene3D" id="3.40.50.12780">
    <property type="entry name" value="N-terminal domain of ligase-like"/>
    <property type="match status" value="1"/>
</dbReference>
<evidence type="ECO:0000313" key="7">
    <source>
        <dbReference type="Proteomes" id="UP000562984"/>
    </source>
</evidence>
<keyword evidence="7" id="KW-1185">Reference proteome</keyword>
<dbReference type="NCBIfam" id="TIGR01733">
    <property type="entry name" value="AA-adenyl-dom"/>
    <property type="match status" value="1"/>
</dbReference>
<dbReference type="GO" id="GO:0008610">
    <property type="term" value="P:lipid biosynthetic process"/>
    <property type="evidence" value="ECO:0007669"/>
    <property type="project" value="UniProtKB-ARBA"/>
</dbReference>
<dbReference type="InterPro" id="IPR010071">
    <property type="entry name" value="AA_adenyl_dom"/>
</dbReference>
<dbReference type="SUPFAM" id="SSF56801">
    <property type="entry name" value="Acetyl-CoA synthetase-like"/>
    <property type="match status" value="1"/>
</dbReference>
<evidence type="ECO:0000259" key="5">
    <source>
        <dbReference type="PROSITE" id="PS50075"/>
    </source>
</evidence>
<dbReference type="InterPro" id="IPR042099">
    <property type="entry name" value="ANL_N_sf"/>
</dbReference>
<evidence type="ECO:0000256" key="4">
    <source>
        <dbReference type="SAM" id="MobiDB-lite"/>
    </source>
</evidence>
<dbReference type="GO" id="GO:0044550">
    <property type="term" value="P:secondary metabolite biosynthetic process"/>
    <property type="evidence" value="ECO:0007669"/>
    <property type="project" value="TreeGrafter"/>
</dbReference>
<dbReference type="GO" id="GO:0043041">
    <property type="term" value="P:amino acid activation for nonribosomal peptide biosynthetic process"/>
    <property type="evidence" value="ECO:0007669"/>
    <property type="project" value="TreeGrafter"/>
</dbReference>
<feature type="compositionally biased region" description="Basic and acidic residues" evidence="4">
    <location>
        <begin position="1306"/>
        <end position="1317"/>
    </location>
</feature>
<reference evidence="6 7" key="1">
    <citation type="submission" date="2020-05" db="EMBL/GenBank/DDBJ databases">
        <title>Nakamurella sp. DB0629 isolated from air conditioner.</title>
        <authorList>
            <person name="Kim D.H."/>
            <person name="Kim D.-U."/>
        </authorList>
    </citation>
    <scope>NUCLEOTIDE SEQUENCE [LARGE SCALE GENOMIC DNA]</scope>
    <source>
        <strain evidence="6 7">DB0629</strain>
    </source>
</reference>
<comment type="cofactor">
    <cofactor evidence="1">
        <name>pantetheine 4'-phosphate</name>
        <dbReference type="ChEBI" id="CHEBI:47942"/>
    </cofactor>
</comment>
<dbReference type="InterPro" id="IPR006162">
    <property type="entry name" value="Ppantetheine_attach_site"/>
</dbReference>
<protein>
    <submittedName>
        <fullName evidence="6">Amino acid adenylation domain-containing protein</fullName>
    </submittedName>
</protein>
<dbReference type="PROSITE" id="PS50075">
    <property type="entry name" value="CARRIER"/>
    <property type="match status" value="2"/>
</dbReference>
<feature type="compositionally biased region" description="Low complexity" evidence="4">
    <location>
        <begin position="1142"/>
        <end position="1161"/>
    </location>
</feature>
<dbReference type="Pfam" id="PF00550">
    <property type="entry name" value="PP-binding"/>
    <property type="match status" value="2"/>
</dbReference>
<feature type="compositionally biased region" description="Low complexity" evidence="4">
    <location>
        <begin position="638"/>
        <end position="665"/>
    </location>
</feature>
<dbReference type="PANTHER" id="PTHR45527">
    <property type="entry name" value="NONRIBOSOMAL PEPTIDE SYNTHETASE"/>
    <property type="match status" value="1"/>
</dbReference>
<feature type="domain" description="Carrier" evidence="5">
    <location>
        <begin position="1178"/>
        <end position="1256"/>
    </location>
</feature>
<feature type="region of interest" description="Disordered" evidence="4">
    <location>
        <begin position="1260"/>
        <end position="1317"/>
    </location>
</feature>
<evidence type="ECO:0000256" key="2">
    <source>
        <dbReference type="ARBA" id="ARBA00022450"/>
    </source>
</evidence>
<accession>A0A849ADQ3</accession>
<keyword evidence="3" id="KW-0597">Phosphoprotein</keyword>
<dbReference type="Gene3D" id="3.30.559.30">
    <property type="entry name" value="Nonribosomal peptide synthetase, condensation domain"/>
    <property type="match status" value="1"/>
</dbReference>
<organism evidence="6 7">
    <name type="scientific">Nakamurella aerolata</name>
    <dbReference type="NCBI Taxonomy" id="1656892"/>
    <lineage>
        <taxon>Bacteria</taxon>
        <taxon>Bacillati</taxon>
        <taxon>Actinomycetota</taxon>
        <taxon>Actinomycetes</taxon>
        <taxon>Nakamurellales</taxon>
        <taxon>Nakamurellaceae</taxon>
        <taxon>Nakamurella</taxon>
    </lineage>
</organism>
<dbReference type="InterPro" id="IPR000873">
    <property type="entry name" value="AMP-dep_synth/lig_dom"/>
</dbReference>
<dbReference type="InterPro" id="IPR036736">
    <property type="entry name" value="ACP-like_sf"/>
</dbReference>
<dbReference type="SUPFAM" id="SSF52777">
    <property type="entry name" value="CoA-dependent acyltransferases"/>
    <property type="match status" value="2"/>
</dbReference>
<evidence type="ECO:0000313" key="6">
    <source>
        <dbReference type="EMBL" id="NNG37341.1"/>
    </source>
</evidence>
<dbReference type="InterPro" id="IPR023213">
    <property type="entry name" value="CAT-like_dom_sf"/>
</dbReference>
<dbReference type="SMART" id="SM00823">
    <property type="entry name" value="PKS_PP"/>
    <property type="match status" value="2"/>
</dbReference>
<sequence>MTTTQHLGSGTGRAYGPLDPAPYRDVLTPILAVAERRPTAVAVRDTDSALSYQDLVQRAARLAGALQRVGVVPGEHVVVATGRTVDMVVAAVAVMASGGVYTPVDVSATQRAAEIAADAQARVMLTDRPALAADLGLQPVPIELGVDPAGSPSWQTPHRRAYLLYTSGSTGTPKGVLVRQYSLANYLWALGRLMPAGATDRGLLFCSPTFDVSMSDIFLPLVHGGTVVVPDAATRADPQRLQDFCAEQAVTTMFLPVSMLPLLDPVRLPTLAVLQTGAEAPGPEQVARWTIDSRPDRGFVNLYGPTECTIAVAASWPSGHWEQPLPISPVLPNAVVEVTAEGGEVLETGAVGELWVGGAGLSDGYWRRPELTAERFVDTPRGPRYRTGDLGRWNADGSLSYLGRADRQRKVRGQRIELGEVEAVLTRHPGVSVAIADTVEGPGGAQLVAFFSGTADAAQLQHWAADRLTAAMTPTQWRRVDTFPMTVSNKVDRTALLRFGLDPSKAGGSNSADPVAGAVAHAEAPGGAGDAGVVDPFAGATDPLADAVAECWASVLGVAKPTKDDDFWASGGHSVAAMQLVGAVHERVGRRVPVEAVLRAGTLGALVDAVRATAPAPAAEIDAGLPTPEAAQTNSNGSDNAATPDSAATSDSAATVDGARTTDTARTTDRAVTRLTKGQRRLWLADLLNAGDGSANIQRKRRLSAAPGQTGPDMAAMAVAVQQLQRRHEVLRWRISAAGAEPTAVVVADPVVQLREVTGPEHVTPADSGFDLQDGPLWRAEWYRDGAADVVLVLCFHHLIFDGWSIEPLFADLAACYRWAVGQQPEPAPPALQFAAATDQLATLDEQHRDADLQWWARQLRGVPTAPVVPSTLPRPPVAGTAGAERTLELDPLLGDQLGAAAAGWNTTTGVLVLAAWSQAVLATSGAADGVLGCVLSGRRLAEHRDIVGMFVDIVPLRVRQHPALTFRQLVRWTHRAAVEAQTHPAADLAEIAGAVGAQRDPGHATLVQVVYNAYNFAEPLMDLPGVLDQPLEPESAGSPFDLTCYFENDPAGRPRLRLQYNVDLFTASDIDALAGATAAVLRSGLAEPDRALELDGLTDQAGFPEVWRTPGRPVAISARAATAATERTVPTASGRSSPGQSAARPSDDAAATARQATAPTGLAQSAAAVPDLSWPTDEYARSVRLVASVWAKVLPEPAAPQIGWDDNFFDLGGTSLLLAELADELTRRSGVTVRAVDIFTFPTVRGLAEFLLRRADGGGQSPYRTAGSVPVPVRGADPGARGTSRRAAALRRQHSRAALQQDGGRNSEEHQERRQQ</sequence>
<evidence type="ECO:0000256" key="1">
    <source>
        <dbReference type="ARBA" id="ARBA00001957"/>
    </source>
</evidence>
<dbReference type="SUPFAM" id="SSF47336">
    <property type="entry name" value="ACP-like"/>
    <property type="match status" value="2"/>
</dbReference>
<dbReference type="InterPro" id="IPR001242">
    <property type="entry name" value="Condensation_dom"/>
</dbReference>
<dbReference type="Proteomes" id="UP000562984">
    <property type="component" value="Unassembled WGS sequence"/>
</dbReference>
<dbReference type="InterPro" id="IPR045851">
    <property type="entry name" value="AMP-bd_C_sf"/>
</dbReference>
<comment type="caution">
    <text evidence="6">The sequence shown here is derived from an EMBL/GenBank/DDBJ whole genome shotgun (WGS) entry which is preliminary data.</text>
</comment>
<dbReference type="GO" id="GO:0003824">
    <property type="term" value="F:catalytic activity"/>
    <property type="evidence" value="ECO:0007669"/>
    <property type="project" value="InterPro"/>
</dbReference>
<dbReference type="PROSITE" id="PS00455">
    <property type="entry name" value="AMP_BINDING"/>
    <property type="match status" value="1"/>
</dbReference>
<feature type="compositionally biased region" description="Low complexity" evidence="4">
    <location>
        <begin position="1120"/>
        <end position="1133"/>
    </location>
</feature>
<dbReference type="PROSITE" id="PS00012">
    <property type="entry name" value="PHOSPHOPANTETHEINE"/>
    <property type="match status" value="1"/>
</dbReference>
<dbReference type="InterPro" id="IPR009081">
    <property type="entry name" value="PP-bd_ACP"/>
</dbReference>
<dbReference type="Gene3D" id="3.30.559.10">
    <property type="entry name" value="Chloramphenicol acetyltransferase-like domain"/>
    <property type="match status" value="1"/>
</dbReference>
<name>A0A849ADQ3_9ACTN</name>
<dbReference type="PANTHER" id="PTHR45527:SF1">
    <property type="entry name" value="FATTY ACID SYNTHASE"/>
    <property type="match status" value="1"/>
</dbReference>
<dbReference type="CDD" id="cd05930">
    <property type="entry name" value="A_NRPS"/>
    <property type="match status" value="1"/>
</dbReference>
<feature type="region of interest" description="Disordered" evidence="4">
    <location>
        <begin position="620"/>
        <end position="669"/>
    </location>
</feature>
<dbReference type="InterPro" id="IPR020806">
    <property type="entry name" value="PKS_PP-bd"/>
</dbReference>
<dbReference type="RefSeq" id="WP_171201040.1">
    <property type="nucleotide sequence ID" value="NZ_JABEND010000012.1"/>
</dbReference>
<proteinExistence type="predicted"/>
<dbReference type="Gene3D" id="1.10.1200.10">
    <property type="entry name" value="ACP-like"/>
    <property type="match status" value="2"/>
</dbReference>
<dbReference type="Pfam" id="PF00668">
    <property type="entry name" value="Condensation"/>
    <property type="match status" value="1"/>
</dbReference>
<gene>
    <name evidence="6" type="ORF">HKD39_16870</name>
</gene>
<keyword evidence="2" id="KW-0596">Phosphopantetheine</keyword>
<feature type="region of interest" description="Disordered" evidence="4">
    <location>
        <begin position="1120"/>
        <end position="1166"/>
    </location>
</feature>
<dbReference type="EMBL" id="JABEND010000012">
    <property type="protein sequence ID" value="NNG37341.1"/>
    <property type="molecule type" value="Genomic_DNA"/>
</dbReference>
<feature type="domain" description="Carrier" evidence="5">
    <location>
        <begin position="539"/>
        <end position="614"/>
    </location>
</feature>
<dbReference type="InterPro" id="IPR020845">
    <property type="entry name" value="AMP-binding_CS"/>
</dbReference>
<dbReference type="Gene3D" id="3.30.300.30">
    <property type="match status" value="1"/>
</dbReference>
<dbReference type="GO" id="GO:0031177">
    <property type="term" value="F:phosphopantetheine binding"/>
    <property type="evidence" value="ECO:0007669"/>
    <property type="project" value="InterPro"/>
</dbReference>